<feature type="region of interest" description="Disordered" evidence="1">
    <location>
        <begin position="1"/>
        <end position="79"/>
    </location>
</feature>
<dbReference type="RefSeq" id="XP_070897703.1">
    <property type="nucleotide sequence ID" value="XM_071046027.1"/>
</dbReference>
<dbReference type="EMBL" id="JBFXLR010000029">
    <property type="protein sequence ID" value="KAL2847380.1"/>
    <property type="molecule type" value="Genomic_DNA"/>
</dbReference>
<evidence type="ECO:0000256" key="1">
    <source>
        <dbReference type="SAM" id="MobiDB-lite"/>
    </source>
</evidence>
<sequence length="164" mass="17321">MSNRDYYGDNVPVGLAQNTTSTHPAMNSTTQPGSDQKVEQYKQPQTQWGDECRSDAYEPNSKLNTLPEGEGEGERGLGSTVVGGAGVRVDLSSPPLHLDYLPRAVLHRDPASHLQGAFIGHKVGKKSDHGTLGAIGGAVAVKHTGTGTVDMGWWGLCAIVELTG</sequence>
<evidence type="ECO:0000313" key="3">
    <source>
        <dbReference type="Proteomes" id="UP001610444"/>
    </source>
</evidence>
<name>A0ABR4K4Y1_9EURO</name>
<accession>A0ABR4K4Y1</accession>
<keyword evidence="3" id="KW-1185">Reference proteome</keyword>
<dbReference type="Proteomes" id="UP001610444">
    <property type="component" value="Unassembled WGS sequence"/>
</dbReference>
<proteinExistence type="predicted"/>
<protein>
    <submittedName>
        <fullName evidence="2">Uncharacterized protein</fullName>
    </submittedName>
</protein>
<dbReference type="GeneID" id="98161191"/>
<organism evidence="2 3">
    <name type="scientific">Aspergillus pseudodeflectus</name>
    <dbReference type="NCBI Taxonomy" id="176178"/>
    <lineage>
        <taxon>Eukaryota</taxon>
        <taxon>Fungi</taxon>
        <taxon>Dikarya</taxon>
        <taxon>Ascomycota</taxon>
        <taxon>Pezizomycotina</taxon>
        <taxon>Eurotiomycetes</taxon>
        <taxon>Eurotiomycetidae</taxon>
        <taxon>Eurotiales</taxon>
        <taxon>Aspergillaceae</taxon>
        <taxon>Aspergillus</taxon>
        <taxon>Aspergillus subgen. Nidulantes</taxon>
    </lineage>
</organism>
<reference evidence="2 3" key="1">
    <citation type="submission" date="2024-07" db="EMBL/GenBank/DDBJ databases">
        <title>Section-level genome sequencing and comparative genomics of Aspergillus sections Usti and Cavernicolus.</title>
        <authorList>
            <consortium name="Lawrence Berkeley National Laboratory"/>
            <person name="Nybo J.L."/>
            <person name="Vesth T.C."/>
            <person name="Theobald S."/>
            <person name="Frisvad J.C."/>
            <person name="Larsen T.O."/>
            <person name="Kjaerboelling I."/>
            <person name="Rothschild-Mancinelli K."/>
            <person name="Lyhne E.K."/>
            <person name="Kogle M.E."/>
            <person name="Barry K."/>
            <person name="Clum A."/>
            <person name="Na H."/>
            <person name="Ledsgaard L."/>
            <person name="Lin J."/>
            <person name="Lipzen A."/>
            <person name="Kuo A."/>
            <person name="Riley R."/>
            <person name="Mondo S."/>
            <person name="LaButti K."/>
            <person name="Haridas S."/>
            <person name="Pangalinan J."/>
            <person name="Salamov A.A."/>
            <person name="Simmons B.A."/>
            <person name="Magnuson J.K."/>
            <person name="Chen J."/>
            <person name="Drula E."/>
            <person name="Henrissat B."/>
            <person name="Wiebenga A."/>
            <person name="Lubbers R.J."/>
            <person name="Gomes A.C."/>
            <person name="Macurrencykelacurrency M.R."/>
            <person name="Stajich J."/>
            <person name="Grigoriev I.V."/>
            <person name="Mortensen U.H."/>
            <person name="De vries R.P."/>
            <person name="Baker S.E."/>
            <person name="Andersen M.R."/>
        </authorList>
    </citation>
    <scope>NUCLEOTIDE SEQUENCE [LARGE SCALE GENOMIC DNA]</scope>
    <source>
        <strain evidence="2 3">CBS 756.74</strain>
    </source>
</reference>
<gene>
    <name evidence="2" type="ORF">BJX68DRAFT_268247</name>
</gene>
<evidence type="ECO:0000313" key="2">
    <source>
        <dbReference type="EMBL" id="KAL2847380.1"/>
    </source>
</evidence>
<feature type="compositionally biased region" description="Polar residues" evidence="1">
    <location>
        <begin position="16"/>
        <end position="34"/>
    </location>
</feature>
<comment type="caution">
    <text evidence="2">The sequence shown here is derived from an EMBL/GenBank/DDBJ whole genome shotgun (WGS) entry which is preliminary data.</text>
</comment>